<dbReference type="AlphaFoldDB" id="A0A0B6Y812"/>
<evidence type="ECO:0000256" key="1">
    <source>
        <dbReference type="SAM" id="Phobius"/>
    </source>
</evidence>
<organism evidence="2">
    <name type="scientific">Arion vulgaris</name>
    <dbReference type="NCBI Taxonomy" id="1028688"/>
    <lineage>
        <taxon>Eukaryota</taxon>
        <taxon>Metazoa</taxon>
        <taxon>Spiralia</taxon>
        <taxon>Lophotrochozoa</taxon>
        <taxon>Mollusca</taxon>
        <taxon>Gastropoda</taxon>
        <taxon>Heterobranchia</taxon>
        <taxon>Euthyneura</taxon>
        <taxon>Panpulmonata</taxon>
        <taxon>Eupulmonata</taxon>
        <taxon>Stylommatophora</taxon>
        <taxon>Helicina</taxon>
        <taxon>Arionoidea</taxon>
        <taxon>Arionidae</taxon>
        <taxon>Arion</taxon>
    </lineage>
</organism>
<feature type="transmembrane region" description="Helical" evidence="1">
    <location>
        <begin position="83"/>
        <end position="106"/>
    </location>
</feature>
<protein>
    <submittedName>
        <fullName evidence="2">Uncharacterized protein</fullName>
    </submittedName>
</protein>
<proteinExistence type="predicted"/>
<keyword evidence="1" id="KW-0812">Transmembrane</keyword>
<keyword evidence="1" id="KW-1133">Transmembrane helix</keyword>
<sequence>MFRWFFFCDTGHKIAGNGLETSRDDPCDQKRLLCWAVLCTYVWANISHTVLHFFLLVVSTVSLSLLVNFLTKGCHGLTEITKGTCHLALVIGLLSAVTTVTCQPLYLRYELFVKKNGVKRI</sequence>
<dbReference type="EMBL" id="HACG01005592">
    <property type="protein sequence ID" value="CEK52457.1"/>
    <property type="molecule type" value="Transcribed_RNA"/>
</dbReference>
<gene>
    <name evidence="2" type="primary">ORF16875</name>
</gene>
<feature type="transmembrane region" description="Helical" evidence="1">
    <location>
        <begin position="50"/>
        <end position="71"/>
    </location>
</feature>
<accession>A0A0B6Y812</accession>
<evidence type="ECO:0000313" key="2">
    <source>
        <dbReference type="EMBL" id="CEK52457.1"/>
    </source>
</evidence>
<name>A0A0B6Y812_9EUPU</name>
<keyword evidence="1" id="KW-0472">Membrane</keyword>
<reference evidence="2" key="1">
    <citation type="submission" date="2014-12" db="EMBL/GenBank/DDBJ databases">
        <title>Insight into the proteome of Arion vulgaris.</title>
        <authorList>
            <person name="Aradska J."/>
            <person name="Bulat T."/>
            <person name="Smidak R."/>
            <person name="Sarate P."/>
            <person name="Gangsoo J."/>
            <person name="Sialana F."/>
            <person name="Bilban M."/>
            <person name="Lubec G."/>
        </authorList>
    </citation>
    <scope>NUCLEOTIDE SEQUENCE</scope>
    <source>
        <tissue evidence="2">Skin</tissue>
    </source>
</reference>